<evidence type="ECO:0000313" key="3">
    <source>
        <dbReference type="Proteomes" id="UP000007151"/>
    </source>
</evidence>
<dbReference type="AlphaFoldDB" id="A0A212EGX8"/>
<feature type="region of interest" description="Disordered" evidence="1">
    <location>
        <begin position="68"/>
        <end position="89"/>
    </location>
</feature>
<dbReference type="Proteomes" id="UP000007151">
    <property type="component" value="Unassembled WGS sequence"/>
</dbReference>
<accession>A0A212EGX8</accession>
<sequence length="89" mass="9362">MLLTGMDGKEYGDTPGAAAPASGYGGPHGCRCDVGSFRQCSCSWWRDTGRFRSLSAHDELAVPKLASGRSADTSLLSPRASRDSLLVSV</sequence>
<protein>
    <submittedName>
        <fullName evidence="2">Uncharacterized protein</fullName>
    </submittedName>
</protein>
<evidence type="ECO:0000313" key="2">
    <source>
        <dbReference type="EMBL" id="OWR40743.1"/>
    </source>
</evidence>
<comment type="caution">
    <text evidence="2">The sequence shown here is derived from an EMBL/GenBank/DDBJ whole genome shotgun (WGS) entry which is preliminary data.</text>
</comment>
<reference evidence="2 3" key="1">
    <citation type="journal article" date="2011" name="Cell">
        <title>The monarch butterfly genome yields insights into long-distance migration.</title>
        <authorList>
            <person name="Zhan S."/>
            <person name="Merlin C."/>
            <person name="Boore J.L."/>
            <person name="Reppert S.M."/>
        </authorList>
    </citation>
    <scope>NUCLEOTIDE SEQUENCE [LARGE SCALE GENOMIC DNA]</scope>
    <source>
        <strain evidence="2">F-2</strain>
    </source>
</reference>
<proteinExistence type="predicted"/>
<dbReference type="EMBL" id="AGBW02014998">
    <property type="protein sequence ID" value="OWR40743.1"/>
    <property type="molecule type" value="Genomic_DNA"/>
</dbReference>
<name>A0A212EGX8_DANPL</name>
<dbReference type="InParanoid" id="A0A212EGX8"/>
<dbReference type="KEGG" id="dpl:KGM_212841"/>
<evidence type="ECO:0000256" key="1">
    <source>
        <dbReference type="SAM" id="MobiDB-lite"/>
    </source>
</evidence>
<gene>
    <name evidence="2" type="ORF">KGM_212841</name>
</gene>
<keyword evidence="3" id="KW-1185">Reference proteome</keyword>
<organism evidence="2 3">
    <name type="scientific">Danaus plexippus plexippus</name>
    <dbReference type="NCBI Taxonomy" id="278856"/>
    <lineage>
        <taxon>Eukaryota</taxon>
        <taxon>Metazoa</taxon>
        <taxon>Ecdysozoa</taxon>
        <taxon>Arthropoda</taxon>
        <taxon>Hexapoda</taxon>
        <taxon>Insecta</taxon>
        <taxon>Pterygota</taxon>
        <taxon>Neoptera</taxon>
        <taxon>Endopterygota</taxon>
        <taxon>Lepidoptera</taxon>
        <taxon>Glossata</taxon>
        <taxon>Ditrysia</taxon>
        <taxon>Papilionoidea</taxon>
        <taxon>Nymphalidae</taxon>
        <taxon>Danainae</taxon>
        <taxon>Danaini</taxon>
        <taxon>Danaina</taxon>
        <taxon>Danaus</taxon>
        <taxon>Danaus</taxon>
    </lineage>
</organism>